<organism evidence="2 4">
    <name type="scientific">Leucobacter chromiiresistens</name>
    <dbReference type="NCBI Taxonomy" id="1079994"/>
    <lineage>
        <taxon>Bacteria</taxon>
        <taxon>Bacillati</taxon>
        <taxon>Actinomycetota</taxon>
        <taxon>Actinomycetes</taxon>
        <taxon>Micrococcales</taxon>
        <taxon>Microbacteriaceae</taxon>
        <taxon>Leucobacter</taxon>
    </lineage>
</organism>
<evidence type="ECO:0000313" key="2">
    <source>
        <dbReference type="EMBL" id="KTR86096.1"/>
    </source>
</evidence>
<sequence length="29" mass="3103">MIVFEALAALLAVGALAYLVVALLKPERF</sequence>
<dbReference type="GO" id="GO:0008556">
    <property type="term" value="F:P-type potassium transmembrane transporter activity"/>
    <property type="evidence" value="ECO:0007669"/>
    <property type="project" value="InterPro"/>
</dbReference>
<reference evidence="3 5" key="2">
    <citation type="submission" date="2016-10" db="EMBL/GenBank/DDBJ databases">
        <authorList>
            <person name="de Groot N.N."/>
        </authorList>
    </citation>
    <scope>NUCLEOTIDE SEQUENCE [LARGE SCALE GENOMIC DNA]</scope>
    <source>
        <strain evidence="3 5">DSM 22788</strain>
    </source>
</reference>
<evidence type="ECO:0000256" key="1">
    <source>
        <dbReference type="SAM" id="Phobius"/>
    </source>
</evidence>
<proteinExistence type="predicted"/>
<dbReference type="EMBL" id="FNKB01000001">
    <property type="protein sequence ID" value="SDQ22914.1"/>
    <property type="molecule type" value="Genomic_DNA"/>
</dbReference>
<name>A0A147ENI9_9MICO</name>
<evidence type="ECO:0000313" key="3">
    <source>
        <dbReference type="EMBL" id="SDQ22914.1"/>
    </source>
</evidence>
<dbReference type="Proteomes" id="UP000182690">
    <property type="component" value="Unassembled WGS sequence"/>
</dbReference>
<keyword evidence="1" id="KW-0472">Membrane</keyword>
<accession>A0A147ENI9</accession>
<dbReference type="STRING" id="1079994.SAMN04488565_1481"/>
<dbReference type="PATRIC" id="fig|1079994.3.peg.1339"/>
<dbReference type="InterPro" id="IPR011726">
    <property type="entry name" value="KdpF"/>
</dbReference>
<dbReference type="Pfam" id="PF09604">
    <property type="entry name" value="Potass_KdpF"/>
    <property type="match status" value="1"/>
</dbReference>
<reference evidence="2 4" key="1">
    <citation type="journal article" date="2016" name="Front. Microbiol.">
        <title>Genomic Resource of Rice Seed Associated Bacteria.</title>
        <authorList>
            <person name="Midha S."/>
            <person name="Bansal K."/>
            <person name="Sharma S."/>
            <person name="Kumar N."/>
            <person name="Patil P.P."/>
            <person name="Chaudhry V."/>
            <person name="Patil P.B."/>
        </authorList>
    </citation>
    <scope>NUCLEOTIDE SEQUENCE [LARGE SCALE GENOMIC DNA]</scope>
    <source>
        <strain evidence="2 4">NS354</strain>
    </source>
</reference>
<keyword evidence="1" id="KW-0812">Transmembrane</keyword>
<gene>
    <name evidence="2" type="ORF">NS354_06240</name>
    <name evidence="3" type="ORF">SAMN04488565_1481</name>
</gene>
<dbReference type="Proteomes" id="UP000070810">
    <property type="component" value="Unassembled WGS sequence"/>
</dbReference>
<evidence type="ECO:0000313" key="4">
    <source>
        <dbReference type="Proteomes" id="UP000070810"/>
    </source>
</evidence>
<keyword evidence="1" id="KW-1133">Transmembrane helix</keyword>
<evidence type="ECO:0000313" key="5">
    <source>
        <dbReference type="Proteomes" id="UP000182690"/>
    </source>
</evidence>
<dbReference type="GO" id="GO:0005886">
    <property type="term" value="C:plasma membrane"/>
    <property type="evidence" value="ECO:0007669"/>
    <property type="project" value="InterPro"/>
</dbReference>
<protein>
    <submittedName>
        <fullName evidence="3">K+-transporting ATPase, KdpF subunit</fullName>
    </submittedName>
    <submittedName>
        <fullName evidence="2">Potassium-transporting ATPase</fullName>
    </submittedName>
</protein>
<dbReference type="AlphaFoldDB" id="A0A147ENI9"/>
<dbReference type="EMBL" id="LDRK01000028">
    <property type="protein sequence ID" value="KTR86096.1"/>
    <property type="molecule type" value="Genomic_DNA"/>
</dbReference>
<keyword evidence="4" id="KW-1185">Reference proteome</keyword>
<dbReference type="RefSeq" id="WP_040504909.1">
    <property type="nucleotide sequence ID" value="NZ_FNKB01000001.1"/>
</dbReference>
<dbReference type="NCBIfam" id="TIGR02115">
    <property type="entry name" value="potass_kdpF"/>
    <property type="match status" value="1"/>
</dbReference>
<feature type="transmembrane region" description="Helical" evidence="1">
    <location>
        <begin position="6"/>
        <end position="24"/>
    </location>
</feature>